<evidence type="ECO:0000313" key="7">
    <source>
        <dbReference type="EMBL" id="PRX55325.1"/>
    </source>
</evidence>
<dbReference type="Proteomes" id="UP000237640">
    <property type="component" value="Unassembled WGS sequence"/>
</dbReference>
<proteinExistence type="predicted"/>
<evidence type="ECO:0000256" key="4">
    <source>
        <dbReference type="ARBA" id="ARBA00023136"/>
    </source>
</evidence>
<sequence>MLLSILLIMVLASLVLSIPAVQTRLGQYATKSLNEEFGTNISIERLSLSLFSLNTGLKGIYVEDHKKDTLAYIQKLSTSILNLRNMADGSMEFGDIELDGVIFHLKTYEGENDTNLDIFVEKLDDGKPRAPGTPPFFMSSDEIQISEGEFKLVDENLEAEETLNFSNLEIKASDFQILGPEVTLTINELALDSKRGIRLEQLSTEFKYTKQQMRFDSLQIKTAQSELIGNLVFDYNREDFSEFLDKVNVKAEFNESTVALNEINTFYNEFGSNKVVSFSSKISGFLNDLKVEDLFLRSENTGIRGDFAFQNLFSSTAPFVLRGDIENLTSSYYQLRSLLPDILGKSIPSSFQKLRQFTVRGSAEITETSLDVKVNLNTAIGSSYTDLQMTNIQTIDDASYIGFISLIDFDLGTFIENKQLGLATMDVNVEGKGFIAEYLNTEVIGEVYKLEFNGYEYNGLKVSGILKEELFDGSLLSSDDNFKFDFKGLADFGDGVNKFNFVASVDHADLKRLNFINDSVSIFKGNLNMDIEGNTLDNIVGQIRFSNTTYQNKNDTYYFEDFSVSSSFDADTVRTVEINSPDIITGYVKGKFKVEEIGKLVQNSVGSIYTNYRPFEISEGQELSFNFKIYNKIVDVFFPEVSFDANTFIRGDIVADEGDFKLTFKSPNIKAYGNEFDNLELKIDNKNTLFNTYLSVEDMATLYYDVKDFNLINTTLKDTLFFRTEFKGGRGLDDSYNLNFYHTFNQENKSVIGLKKSEMNFKGNTWVLNREGNAKNKVILNRTLDSIWIEDLVMDNENEEQIRLRGELADSTYKDLDLQFKIVSLNKIIPEVDSLKMDGTINGFLNILQKEGKYLPTSSLNIENLTVNDSRLGDLEIGIFGNNDLTQFGISTWLDDNGREKMSINGKVTNKNQDTRLDLTANFTDFEMEPFSPLGEDVISNIRGKISGNVKVIGKAENPSINGNLTLNEAGLGIPYLNVDYDFAPFSRVRLFDQTFYFENIGLSDVAEGTTATLDGTINHTAFGDWSLDLDVDTRNDRFMILNTEFNEEALYYGTGFINGTGSIYGPTEGLTISVDATTGPGTSLKIPLSDVTSVGDYSFINFIEKKGTETFKDERILKDYEGLEMAFDLAVTPDAEVEIVVDQNTGSSLKGTGEGILLIEINTNGKFNMYGEFVAVTGEYNFRYGGIIDKTFQVRPGGTILWERDPLAAQLNLEAVYAINANPAPLLDGNNFRGRIPTEVVVRLSGELENPNIGFDIDFPGTNSVVQSELEYRLQDPTVKERNAFSLMAQGTFWNQQNANFDGGQIAIGNAIQTASGLLNQILAGDNDKLNFGVSYEQGLLNPEADIQTENRIGVTVSTKISDRVLVNGRLGVPVGGVSETVVAGDVEVQVLLNEEGTLSAKIFNRENQIQQFFAERQGYTQGLGLSYQVDFNSFKDLMQKVFKKKAKAEEKSAPIQSTEIMGKDSLIRFKPKNSTAKRSPNLE</sequence>
<dbReference type="EMBL" id="PVYX01000002">
    <property type="protein sequence ID" value="PRX55325.1"/>
    <property type="molecule type" value="Genomic_DNA"/>
</dbReference>
<keyword evidence="2" id="KW-0812">Transmembrane</keyword>
<comment type="subcellular location">
    <subcellularLocation>
        <location evidence="1">Membrane</location>
        <topology evidence="1">Single-pass membrane protein</topology>
    </subcellularLocation>
</comment>
<feature type="compositionally biased region" description="Polar residues" evidence="5">
    <location>
        <begin position="1474"/>
        <end position="1485"/>
    </location>
</feature>
<dbReference type="Pfam" id="PF04357">
    <property type="entry name" value="TamB"/>
    <property type="match status" value="1"/>
</dbReference>
<comment type="caution">
    <text evidence="7">The sequence shown here is derived from an EMBL/GenBank/DDBJ whole genome shotgun (WGS) entry which is preliminary data.</text>
</comment>
<accession>A0A2T0MCV0</accession>
<evidence type="ECO:0000256" key="5">
    <source>
        <dbReference type="SAM" id="MobiDB-lite"/>
    </source>
</evidence>
<dbReference type="GO" id="GO:0009306">
    <property type="term" value="P:protein secretion"/>
    <property type="evidence" value="ECO:0007669"/>
    <property type="project" value="InterPro"/>
</dbReference>
<name>A0A2T0MCV0_9FLAO</name>
<evidence type="ECO:0000256" key="3">
    <source>
        <dbReference type="ARBA" id="ARBA00022989"/>
    </source>
</evidence>
<feature type="domain" description="Translocation and assembly module TamB C-terminal" evidence="6">
    <location>
        <begin position="1005"/>
        <end position="1433"/>
    </location>
</feature>
<keyword evidence="3" id="KW-1133">Transmembrane helix</keyword>
<keyword evidence="4" id="KW-0472">Membrane</keyword>
<gene>
    <name evidence="7" type="ORF">CLV81_3734</name>
</gene>
<keyword evidence="8" id="KW-1185">Reference proteome</keyword>
<evidence type="ECO:0000259" key="6">
    <source>
        <dbReference type="Pfam" id="PF04357"/>
    </source>
</evidence>
<dbReference type="GO" id="GO:0005886">
    <property type="term" value="C:plasma membrane"/>
    <property type="evidence" value="ECO:0007669"/>
    <property type="project" value="InterPro"/>
</dbReference>
<evidence type="ECO:0000313" key="8">
    <source>
        <dbReference type="Proteomes" id="UP000237640"/>
    </source>
</evidence>
<feature type="region of interest" description="Disordered" evidence="5">
    <location>
        <begin position="1450"/>
        <end position="1485"/>
    </location>
</feature>
<evidence type="ECO:0000256" key="2">
    <source>
        <dbReference type="ARBA" id="ARBA00022692"/>
    </source>
</evidence>
<dbReference type="InterPro" id="IPR007452">
    <property type="entry name" value="TamB_C"/>
</dbReference>
<protein>
    <submittedName>
        <fullName evidence="7">Uncharacterized protein DUF490</fullName>
    </submittedName>
</protein>
<reference evidence="7 8" key="1">
    <citation type="submission" date="2018-03" db="EMBL/GenBank/DDBJ databases">
        <title>Genomic Encyclopedia of Archaeal and Bacterial Type Strains, Phase II (KMG-II): from individual species to whole genera.</title>
        <authorList>
            <person name="Goeker M."/>
        </authorList>
    </citation>
    <scope>NUCLEOTIDE SEQUENCE [LARGE SCALE GENOMIC DNA]</scope>
    <source>
        <strain evidence="7 8">DSM 25027</strain>
    </source>
</reference>
<organism evidence="7 8">
    <name type="scientific">Flagellimonas meridianipacifica</name>
    <dbReference type="NCBI Taxonomy" id="1080225"/>
    <lineage>
        <taxon>Bacteria</taxon>
        <taxon>Pseudomonadati</taxon>
        <taxon>Bacteroidota</taxon>
        <taxon>Flavobacteriia</taxon>
        <taxon>Flavobacteriales</taxon>
        <taxon>Flavobacteriaceae</taxon>
        <taxon>Flagellimonas</taxon>
    </lineage>
</organism>
<evidence type="ECO:0000256" key="1">
    <source>
        <dbReference type="ARBA" id="ARBA00004167"/>
    </source>
</evidence>